<accession>A0A397IPW4</accession>
<evidence type="ECO:0000313" key="2">
    <source>
        <dbReference type="Proteomes" id="UP000266861"/>
    </source>
</evidence>
<evidence type="ECO:0000313" key="1">
    <source>
        <dbReference type="EMBL" id="RHZ77007.1"/>
    </source>
</evidence>
<gene>
    <name evidence="1" type="ORF">Glove_186g32</name>
</gene>
<dbReference type="AlphaFoldDB" id="A0A397IPW4"/>
<protein>
    <submittedName>
        <fullName evidence="1">Uncharacterized protein</fullName>
    </submittedName>
</protein>
<sequence length="148" mass="16748">MSVGVMDFGIQGARESGIVPTRGKSKGNFVGDPWIGWIGTRIYLLPECLSVLKYFGSKRQETMADNMLRKRKCREGTTFYWIGIDGHKVKNKLNEGYSNVNIFYNSKGVDPCVPAETNDYHKDKEWSNEALLLFVNGDGVMVHLHNDQ</sequence>
<dbReference type="EMBL" id="PQFF01000176">
    <property type="protein sequence ID" value="RHZ77007.1"/>
    <property type="molecule type" value="Genomic_DNA"/>
</dbReference>
<dbReference type="Proteomes" id="UP000266861">
    <property type="component" value="Unassembled WGS sequence"/>
</dbReference>
<reference evidence="1 2" key="1">
    <citation type="submission" date="2018-08" db="EMBL/GenBank/DDBJ databases">
        <title>Genome and evolution of the arbuscular mycorrhizal fungus Diversispora epigaea (formerly Glomus versiforme) and its bacterial endosymbionts.</title>
        <authorList>
            <person name="Sun X."/>
            <person name="Fei Z."/>
            <person name="Harrison M."/>
        </authorList>
    </citation>
    <scope>NUCLEOTIDE SEQUENCE [LARGE SCALE GENOMIC DNA]</scope>
    <source>
        <strain evidence="1 2">IT104</strain>
    </source>
</reference>
<name>A0A397IPW4_9GLOM</name>
<comment type="caution">
    <text evidence="1">The sequence shown here is derived from an EMBL/GenBank/DDBJ whole genome shotgun (WGS) entry which is preliminary data.</text>
</comment>
<organism evidence="1 2">
    <name type="scientific">Diversispora epigaea</name>
    <dbReference type="NCBI Taxonomy" id="1348612"/>
    <lineage>
        <taxon>Eukaryota</taxon>
        <taxon>Fungi</taxon>
        <taxon>Fungi incertae sedis</taxon>
        <taxon>Mucoromycota</taxon>
        <taxon>Glomeromycotina</taxon>
        <taxon>Glomeromycetes</taxon>
        <taxon>Diversisporales</taxon>
        <taxon>Diversisporaceae</taxon>
        <taxon>Diversispora</taxon>
    </lineage>
</organism>
<keyword evidence="2" id="KW-1185">Reference proteome</keyword>
<proteinExistence type="predicted"/>